<keyword evidence="2" id="KW-1133">Transmembrane helix</keyword>
<keyword evidence="1" id="KW-0488">Methylation</keyword>
<dbReference type="InterPro" id="IPR000983">
    <property type="entry name" value="Bac_GSPG_pilin"/>
</dbReference>
<dbReference type="Gene3D" id="3.30.700.10">
    <property type="entry name" value="Glycoprotein, Type 4 Pilin"/>
    <property type="match status" value="1"/>
</dbReference>
<gene>
    <name evidence="3" type="primary">pilE_2</name>
    <name evidence="3" type="ORF">Lrub_1218</name>
</gene>
<dbReference type="GO" id="GO:0015627">
    <property type="term" value="C:type II protein secretion system complex"/>
    <property type="evidence" value="ECO:0007669"/>
    <property type="project" value="InterPro"/>
</dbReference>
<dbReference type="SUPFAM" id="SSF54523">
    <property type="entry name" value="Pili subunits"/>
    <property type="match status" value="1"/>
</dbReference>
<dbReference type="EMBL" id="LNYT01000007">
    <property type="protein sequence ID" value="KTD48867.1"/>
    <property type="molecule type" value="Genomic_DNA"/>
</dbReference>
<keyword evidence="2" id="KW-0472">Membrane</keyword>
<evidence type="ECO:0000313" key="4">
    <source>
        <dbReference type="Proteomes" id="UP000054608"/>
    </source>
</evidence>
<comment type="caution">
    <text evidence="3">The sequence shown here is derived from an EMBL/GenBank/DDBJ whole genome shotgun (WGS) entry which is preliminary data.</text>
</comment>
<dbReference type="PATRIC" id="fig|458.5.peg.1259"/>
<dbReference type="STRING" id="458.Lrub_1218"/>
<evidence type="ECO:0000256" key="2">
    <source>
        <dbReference type="SAM" id="Phobius"/>
    </source>
</evidence>
<dbReference type="InterPro" id="IPR045584">
    <property type="entry name" value="Pilin-like"/>
</dbReference>
<dbReference type="OrthoDB" id="5296638at2"/>
<dbReference type="PRINTS" id="PR00813">
    <property type="entry name" value="BCTERIALGSPG"/>
</dbReference>
<name>A0A0W0XX98_9GAMM</name>
<dbReference type="GO" id="GO:0015628">
    <property type="term" value="P:protein secretion by the type II secretion system"/>
    <property type="evidence" value="ECO:0007669"/>
    <property type="project" value="InterPro"/>
</dbReference>
<protein>
    <submittedName>
        <fullName evidence="3">Tfp pilus assembly protein, major type IV pilin class A</fullName>
    </submittedName>
</protein>
<proteinExistence type="predicted"/>
<keyword evidence="4" id="KW-1185">Reference proteome</keyword>
<evidence type="ECO:0000256" key="1">
    <source>
        <dbReference type="ARBA" id="ARBA00022481"/>
    </source>
</evidence>
<sequence>MLKTKLGLLPGRSCYRPKLKKEKGYTIFELMLAAGIVGVLAVIFIPSYFRYVTRVNMTTATADIKTVEMAIEKYYGENNQYPPDLATLGIALRDPWGNPYRYLNILNGGPAAKGMARKDKNLVPINSDYDLYSSGEDGASVSPLTAKASQDDVVRANNGAYIGPAADY</sequence>
<reference evidence="3 4" key="1">
    <citation type="submission" date="2015-11" db="EMBL/GenBank/DDBJ databases">
        <title>Genomic analysis of 38 Legionella species identifies large and diverse effector repertoires.</title>
        <authorList>
            <person name="Burstein D."/>
            <person name="Amaro F."/>
            <person name="Zusman T."/>
            <person name="Lifshitz Z."/>
            <person name="Cohen O."/>
            <person name="Gilbert J.A."/>
            <person name="Pupko T."/>
            <person name="Shuman H.A."/>
            <person name="Segal G."/>
        </authorList>
    </citation>
    <scope>NUCLEOTIDE SEQUENCE [LARGE SCALE GENOMIC DNA]</scope>
    <source>
        <strain evidence="3 4">WA-270A-C2</strain>
    </source>
</reference>
<dbReference type="Proteomes" id="UP000054608">
    <property type="component" value="Unassembled WGS sequence"/>
</dbReference>
<dbReference type="RefSeq" id="WP_065235720.1">
    <property type="nucleotide sequence ID" value="NZ_CAAAIN010000001.1"/>
</dbReference>
<dbReference type="AlphaFoldDB" id="A0A0W0XX98"/>
<feature type="transmembrane region" description="Helical" evidence="2">
    <location>
        <begin position="25"/>
        <end position="49"/>
    </location>
</feature>
<evidence type="ECO:0000313" key="3">
    <source>
        <dbReference type="EMBL" id="KTD48867.1"/>
    </source>
</evidence>
<accession>A0A0W0XX98</accession>
<keyword evidence="2" id="KW-0812">Transmembrane</keyword>
<organism evidence="3 4">
    <name type="scientific">Legionella rubrilucens</name>
    <dbReference type="NCBI Taxonomy" id="458"/>
    <lineage>
        <taxon>Bacteria</taxon>
        <taxon>Pseudomonadati</taxon>
        <taxon>Pseudomonadota</taxon>
        <taxon>Gammaproteobacteria</taxon>
        <taxon>Legionellales</taxon>
        <taxon>Legionellaceae</taxon>
        <taxon>Legionella</taxon>
    </lineage>
</organism>